<sequence length="318" mass="34001">MNGINLRYSQGRSLVELMISMTIGLIISLAVTSLFVNNSKTYKVFDDKSVMEENGRMALNMIAYHVRMAHTAPTKNTSNQAESGGGVSTYDTALFGDAIFGCSGGFLSPVAVPAACNPATTGPDSLLIRYVVDIDNANAAAASLAAPTDCLGQMVPSGPENFTVENRYYIASNPATNQRELYCAGNGGVPLGAPLQAGRPIMENVVDMKIIYGYDPNYTKSVNSFYSAVDLASPTVPEPNEALRYPLPLDPSDKDSKWSRVISAKICMVMRSGNDGLTPKPMTYTNCSGSVVTATDKRLYSTFSTVVGIRGRLPGRTL</sequence>
<keyword evidence="1" id="KW-1133">Transmembrane helix</keyword>
<evidence type="ECO:0000313" key="2">
    <source>
        <dbReference type="EMBL" id="MBC3911368.1"/>
    </source>
</evidence>
<evidence type="ECO:0000256" key="1">
    <source>
        <dbReference type="SAM" id="Phobius"/>
    </source>
</evidence>
<name>A0ABR6ZI53_9BURK</name>
<keyword evidence="1" id="KW-0812">Transmembrane</keyword>
<protein>
    <submittedName>
        <fullName evidence="2">PilW family protein</fullName>
    </submittedName>
</protein>
<evidence type="ECO:0000313" key="3">
    <source>
        <dbReference type="Proteomes" id="UP000646911"/>
    </source>
</evidence>
<organism evidence="2 3">
    <name type="scientific">Undibacterium umbellatum</name>
    <dbReference type="NCBI Taxonomy" id="2762300"/>
    <lineage>
        <taxon>Bacteria</taxon>
        <taxon>Pseudomonadati</taxon>
        <taxon>Pseudomonadota</taxon>
        <taxon>Betaproteobacteria</taxon>
        <taxon>Burkholderiales</taxon>
        <taxon>Oxalobacteraceae</taxon>
        <taxon>Undibacterium</taxon>
    </lineage>
</organism>
<dbReference type="Proteomes" id="UP000646911">
    <property type="component" value="Unassembled WGS sequence"/>
</dbReference>
<feature type="transmembrane region" description="Helical" evidence="1">
    <location>
        <begin position="14"/>
        <end position="36"/>
    </location>
</feature>
<proteinExistence type="predicted"/>
<comment type="caution">
    <text evidence="2">The sequence shown here is derived from an EMBL/GenBank/DDBJ whole genome shotgun (WGS) entry which is preliminary data.</text>
</comment>
<dbReference type="Pfam" id="PF16074">
    <property type="entry name" value="PilW"/>
    <property type="match status" value="1"/>
</dbReference>
<keyword evidence="3" id="KW-1185">Reference proteome</keyword>
<accession>A0ABR6ZI53</accession>
<reference evidence="2 3" key="1">
    <citation type="submission" date="2020-08" db="EMBL/GenBank/DDBJ databases">
        <title>Novel species isolated from subtropical streams in China.</title>
        <authorList>
            <person name="Lu H."/>
        </authorList>
    </citation>
    <scope>NUCLEOTIDE SEQUENCE [LARGE SCALE GENOMIC DNA]</scope>
    <source>
        <strain evidence="2 3">NL8W</strain>
    </source>
</reference>
<dbReference type="InterPro" id="IPR032092">
    <property type="entry name" value="PilW"/>
</dbReference>
<dbReference type="EMBL" id="JACOFX010000030">
    <property type="protein sequence ID" value="MBC3911368.1"/>
    <property type="molecule type" value="Genomic_DNA"/>
</dbReference>
<keyword evidence="1" id="KW-0472">Membrane</keyword>
<gene>
    <name evidence="2" type="ORF">H8L47_27780</name>
</gene>
<dbReference type="RefSeq" id="WP_186957079.1">
    <property type="nucleotide sequence ID" value="NZ_JACOFX010000030.1"/>
</dbReference>